<organism evidence="1 2">
    <name type="scientific">Lipomyces kononenkoae</name>
    <name type="common">Yeast</name>
    <dbReference type="NCBI Taxonomy" id="34357"/>
    <lineage>
        <taxon>Eukaryota</taxon>
        <taxon>Fungi</taxon>
        <taxon>Dikarya</taxon>
        <taxon>Ascomycota</taxon>
        <taxon>Saccharomycotina</taxon>
        <taxon>Lipomycetes</taxon>
        <taxon>Lipomycetales</taxon>
        <taxon>Lipomycetaceae</taxon>
        <taxon>Lipomyces</taxon>
    </lineage>
</organism>
<dbReference type="Proteomes" id="UP001433508">
    <property type="component" value="Unassembled WGS sequence"/>
</dbReference>
<evidence type="ECO:0000313" key="2">
    <source>
        <dbReference type="Proteomes" id="UP001433508"/>
    </source>
</evidence>
<keyword evidence="2" id="KW-1185">Reference proteome</keyword>
<gene>
    <name evidence="1" type="ORF">V1525DRAFT_339581</name>
</gene>
<proteinExistence type="predicted"/>
<name>A0ACC3T642_LIPKO</name>
<evidence type="ECO:0000313" key="1">
    <source>
        <dbReference type="EMBL" id="KAK9239403.1"/>
    </source>
</evidence>
<protein>
    <submittedName>
        <fullName evidence="1">Uncharacterized protein</fullName>
    </submittedName>
</protein>
<reference evidence="2" key="1">
    <citation type="journal article" date="2024" name="Front. Bioeng. Biotechnol.">
        <title>Genome-scale model development and genomic sequencing of the oleaginous clade Lipomyces.</title>
        <authorList>
            <person name="Czajka J.J."/>
            <person name="Han Y."/>
            <person name="Kim J."/>
            <person name="Mondo S.J."/>
            <person name="Hofstad B.A."/>
            <person name="Robles A."/>
            <person name="Haridas S."/>
            <person name="Riley R."/>
            <person name="LaButti K."/>
            <person name="Pangilinan J."/>
            <person name="Andreopoulos W."/>
            <person name="Lipzen A."/>
            <person name="Yan J."/>
            <person name="Wang M."/>
            <person name="Ng V."/>
            <person name="Grigoriev I.V."/>
            <person name="Spatafora J.W."/>
            <person name="Magnuson J.K."/>
            <person name="Baker S.E."/>
            <person name="Pomraning K.R."/>
        </authorList>
    </citation>
    <scope>NUCLEOTIDE SEQUENCE [LARGE SCALE GENOMIC DNA]</scope>
    <source>
        <strain evidence="2">CBS 7786</strain>
    </source>
</reference>
<accession>A0ACC3T642</accession>
<sequence>MAEFDAAIALLGLVDPKDEKSSDSDSASGNDQDKTENKQQNNERGNNKSSHTEKVKTVKTGRSKPEASDSGTTKMGSIRETDDRKEQDGSGNGSGHVAEQNASGSTVDQSQSHSKPSESSSQQEEQTPRKSSQSPSSDWDGLPQEKNFQSPRYPQQPDQQSGLYQHQQVPASQQQQQQSSFNHSPQHQQQQHLPLPQPQYQYSAQQQTPAQSQQSQPESPPQYSQSPAYSTQQSSANPPPRLPPISQISQPPTPSPHQPYQEHNSRSGYQDHATYSPYQQHASGSRPLSYQQSEQHPTGYPSASQHGQPIYAQGAQSGPGSHHPNMSGRPSSYFSYRDINEQYSAIGVPGSAPTSQNGYQQYSAPIDPALGGHGVPPVQPEPEGYAKEGYYQPPIQPNGVPPAQRRATSAASNPPGALNSSVWNAIASSGGESISNATSALYINARNHTHASFATDDFLEATICSSILE</sequence>
<dbReference type="EMBL" id="MU971347">
    <property type="protein sequence ID" value="KAK9239403.1"/>
    <property type="molecule type" value="Genomic_DNA"/>
</dbReference>
<comment type="caution">
    <text evidence="1">The sequence shown here is derived from an EMBL/GenBank/DDBJ whole genome shotgun (WGS) entry which is preliminary data.</text>
</comment>